<dbReference type="AlphaFoldDB" id="A0AAP0G8P8"/>
<keyword evidence="2" id="KW-1185">Reference proteome</keyword>
<dbReference type="Proteomes" id="UP001418222">
    <property type="component" value="Unassembled WGS sequence"/>
</dbReference>
<dbReference type="EMBL" id="JBBWWQ010000006">
    <property type="protein sequence ID" value="KAK8944721.1"/>
    <property type="molecule type" value="Genomic_DNA"/>
</dbReference>
<protein>
    <submittedName>
        <fullName evidence="1">Uncharacterized protein</fullName>
    </submittedName>
</protein>
<reference evidence="1 2" key="1">
    <citation type="journal article" date="2022" name="Nat. Plants">
        <title>Genomes of leafy and leafless Platanthera orchids illuminate the evolution of mycoheterotrophy.</title>
        <authorList>
            <person name="Li M.H."/>
            <person name="Liu K.W."/>
            <person name="Li Z."/>
            <person name="Lu H.C."/>
            <person name="Ye Q.L."/>
            <person name="Zhang D."/>
            <person name="Wang J.Y."/>
            <person name="Li Y.F."/>
            <person name="Zhong Z.M."/>
            <person name="Liu X."/>
            <person name="Yu X."/>
            <person name="Liu D.K."/>
            <person name="Tu X.D."/>
            <person name="Liu B."/>
            <person name="Hao Y."/>
            <person name="Liao X.Y."/>
            <person name="Jiang Y.T."/>
            <person name="Sun W.H."/>
            <person name="Chen J."/>
            <person name="Chen Y.Q."/>
            <person name="Ai Y."/>
            <person name="Zhai J.W."/>
            <person name="Wu S.S."/>
            <person name="Zhou Z."/>
            <person name="Hsiao Y.Y."/>
            <person name="Wu W.L."/>
            <person name="Chen Y.Y."/>
            <person name="Lin Y.F."/>
            <person name="Hsu J.L."/>
            <person name="Li C.Y."/>
            <person name="Wang Z.W."/>
            <person name="Zhao X."/>
            <person name="Zhong W.Y."/>
            <person name="Ma X.K."/>
            <person name="Ma L."/>
            <person name="Huang J."/>
            <person name="Chen G.Z."/>
            <person name="Huang M.Z."/>
            <person name="Huang L."/>
            <person name="Peng D.H."/>
            <person name="Luo Y.B."/>
            <person name="Zou S.Q."/>
            <person name="Chen S.P."/>
            <person name="Lan S."/>
            <person name="Tsai W.C."/>
            <person name="Van de Peer Y."/>
            <person name="Liu Z.J."/>
        </authorList>
    </citation>
    <scope>NUCLEOTIDE SEQUENCE [LARGE SCALE GENOMIC DNA]</scope>
    <source>
        <strain evidence="1">Lor287</strain>
    </source>
</reference>
<comment type="caution">
    <text evidence="1">The sequence shown here is derived from an EMBL/GenBank/DDBJ whole genome shotgun (WGS) entry which is preliminary data.</text>
</comment>
<proteinExistence type="predicted"/>
<organism evidence="1 2">
    <name type="scientific">Platanthera zijinensis</name>
    <dbReference type="NCBI Taxonomy" id="2320716"/>
    <lineage>
        <taxon>Eukaryota</taxon>
        <taxon>Viridiplantae</taxon>
        <taxon>Streptophyta</taxon>
        <taxon>Embryophyta</taxon>
        <taxon>Tracheophyta</taxon>
        <taxon>Spermatophyta</taxon>
        <taxon>Magnoliopsida</taxon>
        <taxon>Liliopsida</taxon>
        <taxon>Asparagales</taxon>
        <taxon>Orchidaceae</taxon>
        <taxon>Orchidoideae</taxon>
        <taxon>Orchideae</taxon>
        <taxon>Orchidinae</taxon>
        <taxon>Platanthera</taxon>
    </lineage>
</organism>
<evidence type="ECO:0000313" key="1">
    <source>
        <dbReference type="EMBL" id="KAK8944721.1"/>
    </source>
</evidence>
<gene>
    <name evidence="1" type="ORF">KSP39_PZI007635</name>
</gene>
<accession>A0AAP0G8P8</accession>
<sequence>MPCNAGARCSTMLERNDLASLAARLVRLMSGGGEFIEYSVWGGFVLCRLFKKPDENLTTSNAEEMDSSGFSPALTRSSPDVTVNGAEALDEFTASLCREISTSNLHEETPSLHDIDNKSSAKSVGTPTCSNITADIGASHVDIVNIKDDPVPSDLFNLESESMQRGFDEFYYNSPSGYCMDNLSFDDSVCFSPKDEDGDREFVAKFLDAILVNTEEESPSEFKVQANSTEVELATEEDPGLEASCQSCGPSSYFMPCTPFSYNELGVQYDDDLFMGSTDLHYPHGFAAQELQPMDYFNENAMFQSSDKSNNVFGLASVSHDLFKNDPSPSCVDTSTGSGIKIRGRRQKISTNPDHNLSQGMAMRRIRLQTTFHSGSTVNIDDKSSNVNGTHAGKDEMFEVGEKTELCSAEKLTSKKDMEIASFGSSDNGEMAIAIVDRCCSIKPENRVHVSQVLKALLQRALMEVERLIKLSKNYT</sequence>
<name>A0AAP0G8P8_9ASPA</name>
<evidence type="ECO:0000313" key="2">
    <source>
        <dbReference type="Proteomes" id="UP001418222"/>
    </source>
</evidence>